<feature type="domain" description="Glycosyl transferase family 1" evidence="1">
    <location>
        <begin position="209"/>
        <end position="370"/>
    </location>
</feature>
<dbReference type="Proteomes" id="UP000252118">
    <property type="component" value="Unassembled WGS sequence"/>
</dbReference>
<dbReference type="InterPro" id="IPR001296">
    <property type="entry name" value="Glyco_trans_1"/>
</dbReference>
<dbReference type="SUPFAM" id="SSF53756">
    <property type="entry name" value="UDP-Glycosyltransferase/glycogen phosphorylase"/>
    <property type="match status" value="1"/>
</dbReference>
<keyword evidence="2" id="KW-0808">Transferase</keyword>
<evidence type="ECO:0000313" key="3">
    <source>
        <dbReference type="Proteomes" id="UP000252118"/>
    </source>
</evidence>
<sequence>MKKDEIIIFTGMVFKKKKNEYYCSGALGRYVDELSLKYERMYLCVPVQEVTNDEEVNDYKIKSTKIIIQELPVYKGFVGAIKRKKIITNSIKIFSSEWNGVIYVRWPVPFSYTLFKIAKKRNLPICFHLVGDTKAIVSQGDKYRGLIKLLAVFYANVNELLMKKMLKKSVALVNGSGLRRLYQKNKSNRIKEIRTSTFKKDEIYYKEDRLSQENIKLLYVGYMRHEKGIPFLIDAIKDLINEGYNISLTLVGDGDKLQNYRTYAHTLGIDKNVSFKGHIPLGNELLEKYRENDIFILPSISEGTPRVLIEAMANGAIVIATNTGGIPYTIKNEFNGLLVEPKSSEALKMAILRVIEDKGLRQSLLENGYQFAEMNTLESHVDEVYQFISENCSK</sequence>
<dbReference type="OrthoDB" id="179766at2"/>
<dbReference type="AlphaFoldDB" id="A0A366EQM3"/>
<protein>
    <submittedName>
        <fullName evidence="2">Glycosyltransferase involved in cell wall biosynthesis</fullName>
    </submittedName>
</protein>
<dbReference type="GO" id="GO:0016757">
    <property type="term" value="F:glycosyltransferase activity"/>
    <property type="evidence" value="ECO:0007669"/>
    <property type="project" value="InterPro"/>
</dbReference>
<dbReference type="RefSeq" id="WP_113969178.1">
    <property type="nucleotide sequence ID" value="NZ_QNRJ01000005.1"/>
</dbReference>
<dbReference type="Gene3D" id="3.40.50.2000">
    <property type="entry name" value="Glycogen Phosphorylase B"/>
    <property type="match status" value="2"/>
</dbReference>
<gene>
    <name evidence="2" type="ORF">DET59_1058</name>
</gene>
<evidence type="ECO:0000313" key="2">
    <source>
        <dbReference type="EMBL" id="RBP04722.1"/>
    </source>
</evidence>
<proteinExistence type="predicted"/>
<dbReference type="Pfam" id="PF00534">
    <property type="entry name" value="Glycos_transf_1"/>
    <property type="match status" value="1"/>
</dbReference>
<accession>A0A366EQM3</accession>
<reference evidence="2 3" key="1">
    <citation type="submission" date="2018-06" db="EMBL/GenBank/DDBJ databases">
        <title>Freshwater and sediment microbial communities from various areas in North America, analyzing microbe dynamics in response to fracking.</title>
        <authorList>
            <person name="Lamendella R."/>
        </authorList>
    </citation>
    <scope>NUCLEOTIDE SEQUENCE [LARGE SCALE GENOMIC DNA]</scope>
    <source>
        <strain evidence="2 3">97B</strain>
    </source>
</reference>
<comment type="caution">
    <text evidence="2">The sequence shown here is derived from an EMBL/GenBank/DDBJ whole genome shotgun (WGS) entry which is preliminary data.</text>
</comment>
<evidence type="ECO:0000259" key="1">
    <source>
        <dbReference type="Pfam" id="PF00534"/>
    </source>
</evidence>
<dbReference type="EMBL" id="QNRJ01000005">
    <property type="protein sequence ID" value="RBP04722.1"/>
    <property type="molecule type" value="Genomic_DNA"/>
</dbReference>
<dbReference type="CDD" id="cd03801">
    <property type="entry name" value="GT4_PimA-like"/>
    <property type="match status" value="1"/>
</dbReference>
<name>A0A366EQM3_9BACI</name>
<organism evidence="2 3">
    <name type="scientific">Rossellomorea aquimaris</name>
    <dbReference type="NCBI Taxonomy" id="189382"/>
    <lineage>
        <taxon>Bacteria</taxon>
        <taxon>Bacillati</taxon>
        <taxon>Bacillota</taxon>
        <taxon>Bacilli</taxon>
        <taxon>Bacillales</taxon>
        <taxon>Bacillaceae</taxon>
        <taxon>Rossellomorea</taxon>
    </lineage>
</organism>
<dbReference type="PANTHER" id="PTHR12526">
    <property type="entry name" value="GLYCOSYLTRANSFERASE"/>
    <property type="match status" value="1"/>
</dbReference>